<proteinExistence type="predicted"/>
<feature type="transmembrane region" description="Helical" evidence="1">
    <location>
        <begin position="193"/>
        <end position="212"/>
    </location>
</feature>
<dbReference type="STRING" id="660517.SAMN04487946_104254"/>
<organism evidence="2 3">
    <name type="scientific">Halobellus clavatus</name>
    <dbReference type="NCBI Taxonomy" id="660517"/>
    <lineage>
        <taxon>Archaea</taxon>
        <taxon>Methanobacteriati</taxon>
        <taxon>Methanobacteriota</taxon>
        <taxon>Stenosarchaea group</taxon>
        <taxon>Halobacteria</taxon>
        <taxon>Halobacteriales</taxon>
        <taxon>Haloferacaceae</taxon>
        <taxon>Halobellus</taxon>
    </lineage>
</organism>
<dbReference type="Proteomes" id="UP000199170">
    <property type="component" value="Unassembled WGS sequence"/>
</dbReference>
<sequence>MSVINEEENIHILGRLSRVGLLATVVLALLSVVAVVTGTTSAGKLVGISWVAFLAMALGVPLGARTGTESAGALVWGYGLAAGAMVTSAAVFLVPQAIGQHPQWGGFGVAFGLLAGFASHTVGHRLSHMDLPMDRTVAELTAHAFSAGAIIGIIYGNMPELGALLGLAIVSHKGPAGYAAARRLTNNGRDPSILLLPATGVGIAGLLSSMIALPASGLVRGLVFGFAAGVFLHVAMDFLPRCELGSEIHSLLSTSGDAHELLDRLRVHAVASTSIGGLVVLLAWLVIA</sequence>
<dbReference type="AlphaFoldDB" id="A0A1H3FZ48"/>
<feature type="transmembrane region" description="Helical" evidence="1">
    <location>
        <begin position="267"/>
        <end position="287"/>
    </location>
</feature>
<gene>
    <name evidence="2" type="ORF">SAMN04487946_104254</name>
</gene>
<keyword evidence="1" id="KW-0472">Membrane</keyword>
<keyword evidence="1" id="KW-0812">Transmembrane</keyword>
<accession>A0A1H3FZ48</accession>
<feature type="transmembrane region" description="Helical" evidence="1">
    <location>
        <begin position="21"/>
        <end position="39"/>
    </location>
</feature>
<keyword evidence="1" id="KW-1133">Transmembrane helix</keyword>
<evidence type="ECO:0000313" key="3">
    <source>
        <dbReference type="Proteomes" id="UP000199170"/>
    </source>
</evidence>
<name>A0A1H3FZ48_9EURY</name>
<dbReference type="EMBL" id="FNPB01000004">
    <property type="protein sequence ID" value="SDX96261.1"/>
    <property type="molecule type" value="Genomic_DNA"/>
</dbReference>
<evidence type="ECO:0000256" key="1">
    <source>
        <dbReference type="SAM" id="Phobius"/>
    </source>
</evidence>
<feature type="transmembrane region" description="Helical" evidence="1">
    <location>
        <begin position="104"/>
        <end position="124"/>
    </location>
</feature>
<feature type="transmembrane region" description="Helical" evidence="1">
    <location>
        <begin position="76"/>
        <end position="98"/>
    </location>
</feature>
<protein>
    <submittedName>
        <fullName evidence="2">Zinc transporter, ZIP family</fullName>
    </submittedName>
</protein>
<feature type="transmembrane region" description="Helical" evidence="1">
    <location>
        <begin position="218"/>
        <end position="239"/>
    </location>
</feature>
<keyword evidence="3" id="KW-1185">Reference proteome</keyword>
<evidence type="ECO:0000313" key="2">
    <source>
        <dbReference type="EMBL" id="SDX96261.1"/>
    </source>
</evidence>
<feature type="transmembrane region" description="Helical" evidence="1">
    <location>
        <begin position="45"/>
        <end position="64"/>
    </location>
</feature>
<reference evidence="3" key="1">
    <citation type="submission" date="2016-10" db="EMBL/GenBank/DDBJ databases">
        <authorList>
            <person name="Varghese N."/>
            <person name="Submissions S."/>
        </authorList>
    </citation>
    <scope>NUCLEOTIDE SEQUENCE [LARGE SCALE GENOMIC DNA]</scope>
    <source>
        <strain evidence="3">CGMCC 1.10118</strain>
    </source>
</reference>